<evidence type="ECO:0000256" key="1">
    <source>
        <dbReference type="SAM" id="MobiDB-lite"/>
    </source>
</evidence>
<reference evidence="2" key="1">
    <citation type="journal article" date="2015" name="Nature">
        <title>Complex archaea that bridge the gap between prokaryotes and eukaryotes.</title>
        <authorList>
            <person name="Spang A."/>
            <person name="Saw J.H."/>
            <person name="Jorgensen S.L."/>
            <person name="Zaremba-Niedzwiedzka K."/>
            <person name="Martijn J."/>
            <person name="Lind A.E."/>
            <person name="van Eijk R."/>
            <person name="Schleper C."/>
            <person name="Guy L."/>
            <person name="Ettema T.J."/>
        </authorList>
    </citation>
    <scope>NUCLEOTIDE SEQUENCE</scope>
</reference>
<sequence>MPQKDKEARRSYNSKYSKKWYAKKKKEQSKKSRKRAVNRNRQYIEIYKLAHPCFCGEKEPCSLSFHCRRRSGLSRGQ</sequence>
<accession>A0A0F8ZVE8</accession>
<feature type="compositionally biased region" description="Basic and acidic residues" evidence="1">
    <location>
        <begin position="1"/>
        <end position="10"/>
    </location>
</feature>
<proteinExistence type="predicted"/>
<dbReference type="AlphaFoldDB" id="A0A0F8ZVE8"/>
<gene>
    <name evidence="2" type="ORF">LCGC14_2989320</name>
</gene>
<comment type="caution">
    <text evidence="2">The sequence shown here is derived from an EMBL/GenBank/DDBJ whole genome shotgun (WGS) entry which is preliminary data.</text>
</comment>
<evidence type="ECO:0000313" key="2">
    <source>
        <dbReference type="EMBL" id="KKK63931.1"/>
    </source>
</evidence>
<feature type="region of interest" description="Disordered" evidence="1">
    <location>
        <begin position="1"/>
        <end position="36"/>
    </location>
</feature>
<name>A0A0F8ZVE8_9ZZZZ</name>
<protein>
    <submittedName>
        <fullName evidence="2">Uncharacterized protein</fullName>
    </submittedName>
</protein>
<feature type="compositionally biased region" description="Basic residues" evidence="1">
    <location>
        <begin position="16"/>
        <end position="36"/>
    </location>
</feature>
<dbReference type="EMBL" id="LAZR01061264">
    <property type="protein sequence ID" value="KKK63931.1"/>
    <property type="molecule type" value="Genomic_DNA"/>
</dbReference>
<organism evidence="2">
    <name type="scientific">marine sediment metagenome</name>
    <dbReference type="NCBI Taxonomy" id="412755"/>
    <lineage>
        <taxon>unclassified sequences</taxon>
        <taxon>metagenomes</taxon>
        <taxon>ecological metagenomes</taxon>
    </lineage>
</organism>